<evidence type="ECO:0000313" key="8">
    <source>
        <dbReference type="EMBL" id="CBH32092.1"/>
    </source>
</evidence>
<evidence type="ECO:0000256" key="4">
    <source>
        <dbReference type="ARBA" id="ARBA00022982"/>
    </source>
</evidence>
<dbReference type="AlphaFoldDB" id="D1H0A5"/>
<dbReference type="PANTHER" id="PTHR36923:SF3">
    <property type="entry name" value="FERREDOXIN"/>
    <property type="match status" value="1"/>
</dbReference>
<dbReference type="Pfam" id="PF13459">
    <property type="entry name" value="Fer4_15"/>
    <property type="match status" value="1"/>
</dbReference>
<evidence type="ECO:0000256" key="3">
    <source>
        <dbReference type="ARBA" id="ARBA00022723"/>
    </source>
</evidence>
<keyword evidence="3" id="KW-0479">Metal-binding</keyword>
<evidence type="ECO:0000256" key="5">
    <source>
        <dbReference type="ARBA" id="ARBA00023004"/>
    </source>
</evidence>
<keyword evidence="5" id="KW-0408">Iron</keyword>
<dbReference type="SUPFAM" id="SSF54862">
    <property type="entry name" value="4Fe-4S ferredoxins"/>
    <property type="match status" value="1"/>
</dbReference>
<evidence type="ECO:0000256" key="7">
    <source>
        <dbReference type="ARBA" id="ARBA00023291"/>
    </source>
</evidence>
<keyword evidence="2" id="KW-0813">Transport</keyword>
<dbReference type="InterPro" id="IPR051269">
    <property type="entry name" value="Fe-S_cluster_ET"/>
</dbReference>
<proteinExistence type="predicted"/>
<gene>
    <name evidence="8" type="primary">chryY</name>
</gene>
<dbReference type="GO" id="GO:0046872">
    <property type="term" value="F:metal ion binding"/>
    <property type="evidence" value="ECO:0007669"/>
    <property type="project" value="UniProtKB-KW"/>
</dbReference>
<keyword evidence="7" id="KW-0003">3Fe-4S</keyword>
<keyword evidence="4" id="KW-0249">Electron transport</keyword>
<dbReference type="PANTHER" id="PTHR36923">
    <property type="entry name" value="FERREDOXIN"/>
    <property type="match status" value="1"/>
</dbReference>
<dbReference type="EMBL" id="FN565166">
    <property type="protein sequence ID" value="CBH32092.1"/>
    <property type="molecule type" value="Genomic_DNA"/>
</dbReference>
<dbReference type="GO" id="GO:0051538">
    <property type="term" value="F:3 iron, 4 sulfur cluster binding"/>
    <property type="evidence" value="ECO:0007669"/>
    <property type="project" value="UniProtKB-KW"/>
</dbReference>
<accession>D1H0A5</accession>
<evidence type="ECO:0000256" key="1">
    <source>
        <dbReference type="ARBA" id="ARBA00001927"/>
    </source>
</evidence>
<keyword evidence="6" id="KW-0411">Iron-sulfur</keyword>
<evidence type="ECO:0000256" key="6">
    <source>
        <dbReference type="ARBA" id="ARBA00023014"/>
    </source>
</evidence>
<organism evidence="8">
    <name type="scientific">Streptomyces griseoloalbus</name>
    <dbReference type="NCBI Taxonomy" id="67303"/>
    <lineage>
        <taxon>Bacteria</taxon>
        <taxon>Bacillati</taxon>
        <taxon>Actinomycetota</taxon>
        <taxon>Actinomycetes</taxon>
        <taxon>Kitasatosporales</taxon>
        <taxon>Streptomycetaceae</taxon>
        <taxon>Streptomyces</taxon>
    </lineage>
</organism>
<evidence type="ECO:0000256" key="2">
    <source>
        <dbReference type="ARBA" id="ARBA00022448"/>
    </source>
</evidence>
<dbReference type="Gene3D" id="3.30.70.20">
    <property type="match status" value="1"/>
</dbReference>
<protein>
    <submittedName>
        <fullName evidence="8">Putative ferredoxin</fullName>
    </submittedName>
</protein>
<sequence length="62" mass="6569">MRIVVDRRRCEGHGLCEGVAPRLLSADEGRAELLVEGDLPVDQEAAATAAVRVCPIAALRTA</sequence>
<reference evidence="8" key="1">
    <citation type="submission" date="2009-11" db="EMBL/GenBank/DDBJ databases">
        <title>Cloning and Characterization of the Ravidomycin and Chrysomycin Biosynthetic Gene Clusters.</title>
        <authorList>
            <person name="Kharel M.K."/>
            <person name="Nybo E."/>
            <person name="Shepherd M.D."/>
            <person name="Rohr J."/>
        </authorList>
    </citation>
    <scope>NUCLEOTIDE SEQUENCE</scope>
</reference>
<comment type="cofactor">
    <cofactor evidence="1">
        <name>[3Fe-4S] cluster</name>
        <dbReference type="ChEBI" id="CHEBI:21137"/>
    </cofactor>
</comment>
<name>D1H0A5_9ACTN</name>